<keyword evidence="1" id="KW-0808">Transferase</keyword>
<dbReference type="SUPFAM" id="SSF52309">
    <property type="entry name" value="N-(deoxy)ribosyltransferase-like"/>
    <property type="match status" value="1"/>
</dbReference>
<reference evidence="1" key="1">
    <citation type="submission" date="2021-02" db="EMBL/GenBank/DDBJ databases">
        <title>Thiocyanate and organic carbon inputs drive convergent selection for specific autotrophic Afipia and Thiobacillus strains within complex microbiomes.</title>
        <authorList>
            <person name="Huddy R.J."/>
            <person name="Sachdeva R."/>
            <person name="Kadzinga F."/>
            <person name="Kantor R.S."/>
            <person name="Harrison S.T.L."/>
            <person name="Banfield J.F."/>
        </authorList>
    </citation>
    <scope>NUCLEOTIDE SEQUENCE</scope>
    <source>
        <strain evidence="1">SCN18_13_7_16_R3_B_64_19</strain>
    </source>
</reference>
<gene>
    <name evidence="1" type="ORF">J0I24_10270</name>
</gene>
<sequence>MRLLRDCDGVLANLSPFRGVEPDSGSVFDAAFALAIGKPVAAWIGDHWNTRERSAVLRRVWRDADGRVRDKTDGGLVEDFGLPVNLMLACSFAVMPTPWHAIDRLAELLGVELRANGVPESHD</sequence>
<name>A0A8I1MYH9_THIA3</name>
<organism evidence="1 2">
    <name type="scientific">Thiomonas arsenitoxydans (strain DSM 22701 / CIP 110005 / 3As)</name>
    <dbReference type="NCBI Taxonomy" id="426114"/>
    <lineage>
        <taxon>Bacteria</taxon>
        <taxon>Pseudomonadati</taxon>
        <taxon>Pseudomonadota</taxon>
        <taxon>Betaproteobacteria</taxon>
        <taxon>Burkholderiales</taxon>
        <taxon>Thiomonas</taxon>
    </lineage>
</organism>
<dbReference type="Gene3D" id="3.40.50.450">
    <property type="match status" value="1"/>
</dbReference>
<dbReference type="EMBL" id="JAFKMR010000019">
    <property type="protein sequence ID" value="MBN8744679.1"/>
    <property type="molecule type" value="Genomic_DNA"/>
</dbReference>
<comment type="caution">
    <text evidence="1">The sequence shown here is derived from an EMBL/GenBank/DDBJ whole genome shotgun (WGS) entry which is preliminary data.</text>
</comment>
<dbReference type="Proteomes" id="UP000664800">
    <property type="component" value="Unassembled WGS sequence"/>
</dbReference>
<dbReference type="RefSeq" id="WP_156054218.1">
    <property type="nucleotide sequence ID" value="NZ_JAFKMR010000019.1"/>
</dbReference>
<protein>
    <submittedName>
        <fullName evidence="1">Nucleoside 2-deoxyribosyltransferase</fullName>
    </submittedName>
</protein>
<dbReference type="InterPro" id="IPR007710">
    <property type="entry name" value="Nucleoside_deoxyribTrfase"/>
</dbReference>
<dbReference type="Pfam" id="PF05014">
    <property type="entry name" value="Nuc_deoxyrib_tr"/>
    <property type="match status" value="1"/>
</dbReference>
<evidence type="ECO:0000313" key="1">
    <source>
        <dbReference type="EMBL" id="MBN8744679.1"/>
    </source>
</evidence>
<dbReference type="AlphaFoldDB" id="A0A8I1MYH9"/>
<dbReference type="GO" id="GO:0016740">
    <property type="term" value="F:transferase activity"/>
    <property type="evidence" value="ECO:0007669"/>
    <property type="project" value="UniProtKB-KW"/>
</dbReference>
<evidence type="ECO:0000313" key="2">
    <source>
        <dbReference type="Proteomes" id="UP000664800"/>
    </source>
</evidence>
<accession>A0A8I1MYH9</accession>
<proteinExistence type="predicted"/>